<evidence type="ECO:0000313" key="1">
    <source>
        <dbReference type="EMBL" id="KAL1587193.1"/>
    </source>
</evidence>
<keyword evidence="2" id="KW-1185">Reference proteome</keyword>
<accession>A0AB34KV24</accession>
<dbReference type="GeneID" id="96005674"/>
<dbReference type="AlphaFoldDB" id="A0AB34KV24"/>
<evidence type="ECO:0000313" key="2">
    <source>
        <dbReference type="Proteomes" id="UP000803884"/>
    </source>
</evidence>
<reference evidence="1 2" key="1">
    <citation type="journal article" date="2020" name="Microbiol. Resour. Announc.">
        <title>Draft Genome Sequence of a Cladosporium Species Isolated from the Mesophotic Ascidian Didemnum maculosum.</title>
        <authorList>
            <person name="Gioti A."/>
            <person name="Siaperas R."/>
            <person name="Nikolaivits E."/>
            <person name="Le Goff G."/>
            <person name="Ouazzani J."/>
            <person name="Kotoulas G."/>
            <person name="Topakas E."/>
        </authorList>
    </citation>
    <scope>NUCLEOTIDE SEQUENCE [LARGE SCALE GENOMIC DNA]</scope>
    <source>
        <strain evidence="1 2">TM138-S3</strain>
    </source>
</reference>
<dbReference type="Proteomes" id="UP000803884">
    <property type="component" value="Unassembled WGS sequence"/>
</dbReference>
<gene>
    <name evidence="1" type="ORF">WHR41_04230</name>
</gene>
<dbReference type="EMBL" id="JAAQHG020000011">
    <property type="protein sequence ID" value="KAL1587193.1"/>
    <property type="molecule type" value="Genomic_DNA"/>
</dbReference>
<name>A0AB34KV24_9PEZI</name>
<comment type="caution">
    <text evidence="1">The sequence shown here is derived from an EMBL/GenBank/DDBJ whole genome shotgun (WGS) entry which is preliminary data.</text>
</comment>
<protein>
    <submittedName>
        <fullName evidence="1">Uncharacterized protein</fullName>
    </submittedName>
</protein>
<proteinExistence type="predicted"/>
<sequence length="388" mass="43355">MARLPKRRRISPQETTIFTKTGDFDTSLEVDHMILDYLSHEAITALLANRTRQRQDPASLQRSLDSVDAFVEMFQAKHPRYTPDPELRFRLLLLKFATLFCQRLTLNATAPSPRALRELRDANHERARDWIGGFHSVPTLKYGMSHFENELPLPRPDLDANRAHILNVLDVPAEDDAYDDAFYGTSASVSMLDTLPSFMSMVAARNELNNSTLNPALMHLIADYMLQACLEQYLVRGASGSDAIDEAFAWGFKATTPVQDNGKADPEDMDSDPADPVDETNRMFQLEDGLAQEVPGWSDVKADYIARLVEQTPIATGLVDHLEQVAADHPIRELELTLLDFLRSLAASLPAPVLKQLEGGCLEGMTKAETKAFLRECGLGGEWPMEAR</sequence>
<organism evidence="1 2">
    <name type="scientific">Cladosporium halotolerans</name>
    <dbReference type="NCBI Taxonomy" id="1052096"/>
    <lineage>
        <taxon>Eukaryota</taxon>
        <taxon>Fungi</taxon>
        <taxon>Dikarya</taxon>
        <taxon>Ascomycota</taxon>
        <taxon>Pezizomycotina</taxon>
        <taxon>Dothideomycetes</taxon>
        <taxon>Dothideomycetidae</taxon>
        <taxon>Cladosporiales</taxon>
        <taxon>Cladosporiaceae</taxon>
        <taxon>Cladosporium</taxon>
    </lineage>
</organism>
<dbReference type="RefSeq" id="XP_069230298.1">
    <property type="nucleotide sequence ID" value="XM_069372836.1"/>
</dbReference>